<accession>A0A1V4K9S2</accession>
<organism evidence="1 2">
    <name type="scientific">Patagioenas fasciata monilis</name>
    <dbReference type="NCBI Taxonomy" id="372326"/>
    <lineage>
        <taxon>Eukaryota</taxon>
        <taxon>Metazoa</taxon>
        <taxon>Chordata</taxon>
        <taxon>Craniata</taxon>
        <taxon>Vertebrata</taxon>
        <taxon>Euteleostomi</taxon>
        <taxon>Archelosauria</taxon>
        <taxon>Archosauria</taxon>
        <taxon>Dinosauria</taxon>
        <taxon>Saurischia</taxon>
        <taxon>Theropoda</taxon>
        <taxon>Coelurosauria</taxon>
        <taxon>Aves</taxon>
        <taxon>Neognathae</taxon>
        <taxon>Neoaves</taxon>
        <taxon>Columbimorphae</taxon>
        <taxon>Columbiformes</taxon>
        <taxon>Columbidae</taxon>
        <taxon>Patagioenas</taxon>
    </lineage>
</organism>
<reference evidence="1 2" key="1">
    <citation type="submission" date="2016-02" db="EMBL/GenBank/DDBJ databases">
        <title>Band-tailed pigeon sequencing and assembly.</title>
        <authorList>
            <person name="Soares A.E."/>
            <person name="Novak B.J."/>
            <person name="Rice E.S."/>
            <person name="O'Connell B."/>
            <person name="Chang D."/>
            <person name="Weber S."/>
            <person name="Shapiro B."/>
        </authorList>
    </citation>
    <scope>NUCLEOTIDE SEQUENCE [LARGE SCALE GENOMIC DNA]</scope>
    <source>
        <strain evidence="1">BTP2013</strain>
        <tissue evidence="1">Blood</tissue>
    </source>
</reference>
<dbReference type="EMBL" id="LSYS01004056">
    <property type="protein sequence ID" value="OPJ81199.1"/>
    <property type="molecule type" value="Genomic_DNA"/>
</dbReference>
<dbReference type="AlphaFoldDB" id="A0A1V4K9S2"/>
<proteinExistence type="predicted"/>
<dbReference type="Proteomes" id="UP000190648">
    <property type="component" value="Unassembled WGS sequence"/>
</dbReference>
<name>A0A1V4K9S2_PATFA</name>
<gene>
    <name evidence="1" type="ORF">AV530_013187</name>
</gene>
<protein>
    <submittedName>
        <fullName evidence="1">Uncharacterized protein</fullName>
    </submittedName>
</protein>
<evidence type="ECO:0000313" key="2">
    <source>
        <dbReference type="Proteomes" id="UP000190648"/>
    </source>
</evidence>
<evidence type="ECO:0000313" key="1">
    <source>
        <dbReference type="EMBL" id="OPJ81199.1"/>
    </source>
</evidence>
<keyword evidence="2" id="KW-1185">Reference proteome</keyword>
<sequence length="134" mass="15497">MSNSSKETVFITFLLGKGKYEDGNSINLNDIEKVLPVWQRMFASLRRSVAWRSVAWRVLPSSGHRQENSAPLQHWTQFLWDNWYFEGSSCPVSNLTWDACFYWEDQLSATLERRSSDAEPIFIILTSAGLLETM</sequence>
<comment type="caution">
    <text evidence="1">The sequence shown here is derived from an EMBL/GenBank/DDBJ whole genome shotgun (WGS) entry which is preliminary data.</text>
</comment>